<sequence>MAKRKRSGKKPTSHNHNHNHRKAVHRHAAAQSTSAEQEQQLDYEDDVANQNDEHGDGEAEGVEAVVGEGEETEDYVWGSKPLKSSKAGFFGSGPKGYIDPSTNQRGAFPELQGVDDDVDLSGPAFDGLSYLRMVRHEARGVPNLLTASQMAGITPSVKPSNITIAAPLPAPTSRPIMPQNVDSLLYDDDNVAEYNKDNHGASEPIKTTSHDETPQSEKNPEQAEEEPGRLSYNDGDGNNDDEDEWDEEWDEEDPFDDLSDSDSSAYYDDGAYIARPVSMVAAVTTATVVPPRTVSADWHSSLITNFHATREAILTTPFEEPEIPFPAIPTQWKDFMVSNQPSLPVLQTITSESAIKALKHLRKYLGWRNVNEWQGKWIWALLTRVNDVGILMNEEVSVLRELGKKAVFNLDKAAEARSKIVEEGGEDWWNEELQRGVMEYMNGGGQDPDTANEEGVKIDEQVGFPVEFKIEDLDFDTGDQEEETAEVDSEEDGMKGEPPVKKMALFKPRSIQVSKPSSSSTLSIPSISVIPATPGAGDVESPMEESVSVGQLLPDMVDTPNDQLASAQLQLEMDLAAAPNGVSDVELKDLVEDGELDGEAPEKTPRMPDVKTVFALDMIVSIVGEAFGQRDLLSERR</sequence>
<feature type="compositionally biased region" description="Basic residues" evidence="2">
    <location>
        <begin position="1"/>
        <end position="28"/>
    </location>
</feature>
<dbReference type="EMBL" id="JAVHNR010000011">
    <property type="protein sequence ID" value="KAK6330865.1"/>
    <property type="molecule type" value="Genomic_DNA"/>
</dbReference>
<accession>A0AAN8MLR4</accession>
<feature type="region of interest" description="Disordered" evidence="2">
    <location>
        <begin position="1"/>
        <end position="120"/>
    </location>
</feature>
<protein>
    <submittedName>
        <fullName evidence="3">Uncharacterized protein</fullName>
    </submittedName>
</protein>
<dbReference type="GO" id="GO:0000387">
    <property type="term" value="P:spliceosomal snRNP assembly"/>
    <property type="evidence" value="ECO:0007669"/>
    <property type="project" value="InterPro"/>
</dbReference>
<feature type="compositionally biased region" description="Acidic residues" evidence="2">
    <location>
        <begin position="237"/>
        <end position="260"/>
    </location>
</feature>
<evidence type="ECO:0000256" key="2">
    <source>
        <dbReference type="SAM" id="MobiDB-lite"/>
    </source>
</evidence>
<reference evidence="3 4" key="1">
    <citation type="submission" date="2019-10" db="EMBL/GenBank/DDBJ databases">
        <authorList>
            <person name="Palmer J.M."/>
        </authorList>
    </citation>
    <scope>NUCLEOTIDE SEQUENCE [LARGE SCALE GENOMIC DNA]</scope>
    <source>
        <strain evidence="3 4">TWF718</strain>
    </source>
</reference>
<evidence type="ECO:0000313" key="4">
    <source>
        <dbReference type="Proteomes" id="UP001313282"/>
    </source>
</evidence>
<comment type="caution">
    <text evidence="3">The sequence shown here is derived from an EMBL/GenBank/DDBJ whole genome shotgun (WGS) entry which is preliminary data.</text>
</comment>
<dbReference type="AlphaFoldDB" id="A0AAN8MLR4"/>
<evidence type="ECO:0000313" key="3">
    <source>
        <dbReference type="EMBL" id="KAK6330865.1"/>
    </source>
</evidence>
<dbReference type="Pfam" id="PF04938">
    <property type="entry name" value="SIP1"/>
    <property type="match status" value="1"/>
</dbReference>
<feature type="compositionally biased region" description="Low complexity" evidence="2">
    <location>
        <begin position="29"/>
        <end position="38"/>
    </location>
</feature>
<gene>
    <name evidence="3" type="ORF">TWF718_003064</name>
</gene>
<feature type="region of interest" description="Disordered" evidence="2">
    <location>
        <begin position="193"/>
        <end position="263"/>
    </location>
</feature>
<comment type="similarity">
    <text evidence="1">Belongs to the gemin-2 family.</text>
</comment>
<dbReference type="GO" id="GO:0032797">
    <property type="term" value="C:SMN complex"/>
    <property type="evidence" value="ECO:0007669"/>
    <property type="project" value="TreeGrafter"/>
</dbReference>
<name>A0AAN8MLR4_9PEZI</name>
<dbReference type="InterPro" id="IPR035426">
    <property type="entry name" value="Gemin2/Brr1"/>
</dbReference>
<proteinExistence type="inferred from homology"/>
<dbReference type="PANTHER" id="PTHR12794:SF0">
    <property type="entry name" value="GEM-ASSOCIATED PROTEIN 2"/>
    <property type="match status" value="1"/>
</dbReference>
<dbReference type="Gene3D" id="1.20.58.1070">
    <property type="match status" value="1"/>
</dbReference>
<dbReference type="GO" id="GO:0005634">
    <property type="term" value="C:nucleus"/>
    <property type="evidence" value="ECO:0007669"/>
    <property type="project" value="TreeGrafter"/>
</dbReference>
<feature type="region of interest" description="Disordered" evidence="2">
    <location>
        <begin position="476"/>
        <end position="499"/>
    </location>
</feature>
<dbReference type="Proteomes" id="UP001313282">
    <property type="component" value="Unassembled WGS sequence"/>
</dbReference>
<dbReference type="PANTHER" id="PTHR12794">
    <property type="entry name" value="GEMIN2"/>
    <property type="match status" value="1"/>
</dbReference>
<feature type="compositionally biased region" description="Basic and acidic residues" evidence="2">
    <location>
        <begin position="208"/>
        <end position="221"/>
    </location>
</feature>
<evidence type="ECO:0000256" key="1">
    <source>
        <dbReference type="ARBA" id="ARBA00025758"/>
    </source>
</evidence>
<feature type="compositionally biased region" description="Acidic residues" evidence="2">
    <location>
        <begin position="476"/>
        <end position="491"/>
    </location>
</feature>
<keyword evidence="4" id="KW-1185">Reference proteome</keyword>
<organism evidence="3 4">
    <name type="scientific">Orbilia javanica</name>
    <dbReference type="NCBI Taxonomy" id="47235"/>
    <lineage>
        <taxon>Eukaryota</taxon>
        <taxon>Fungi</taxon>
        <taxon>Dikarya</taxon>
        <taxon>Ascomycota</taxon>
        <taxon>Pezizomycotina</taxon>
        <taxon>Orbiliomycetes</taxon>
        <taxon>Orbiliales</taxon>
        <taxon>Orbiliaceae</taxon>
        <taxon>Orbilia</taxon>
    </lineage>
</organism>